<organism evidence="1 2">
    <name type="scientific">Eiseniibacteriota bacterium</name>
    <dbReference type="NCBI Taxonomy" id="2212470"/>
    <lineage>
        <taxon>Bacteria</taxon>
        <taxon>Candidatus Eiseniibacteriota</taxon>
    </lineage>
</organism>
<reference evidence="1" key="2">
    <citation type="journal article" date="2021" name="Microbiome">
        <title>Successional dynamics and alternative stable states in a saline activated sludge microbial community over 9 years.</title>
        <authorList>
            <person name="Wang Y."/>
            <person name="Ye J."/>
            <person name="Ju F."/>
            <person name="Liu L."/>
            <person name="Boyd J.A."/>
            <person name="Deng Y."/>
            <person name="Parks D.H."/>
            <person name="Jiang X."/>
            <person name="Yin X."/>
            <person name="Woodcroft B.J."/>
            <person name="Tyson G.W."/>
            <person name="Hugenholtz P."/>
            <person name="Polz M.F."/>
            <person name="Zhang T."/>
        </authorList>
    </citation>
    <scope>NUCLEOTIDE SEQUENCE</scope>
    <source>
        <strain evidence="1">HKST-UBA01</strain>
    </source>
</reference>
<reference evidence="1" key="1">
    <citation type="submission" date="2020-04" db="EMBL/GenBank/DDBJ databases">
        <authorList>
            <person name="Zhang T."/>
        </authorList>
    </citation>
    <scope>NUCLEOTIDE SEQUENCE</scope>
    <source>
        <strain evidence="1">HKST-UBA01</strain>
    </source>
</reference>
<protein>
    <submittedName>
        <fullName evidence="1">Uncharacterized protein</fullName>
    </submittedName>
</protein>
<name>A0A956RM44_UNCEI</name>
<dbReference type="EMBL" id="JAGQHR010000001">
    <property type="protein sequence ID" value="MCA9726041.1"/>
    <property type="molecule type" value="Genomic_DNA"/>
</dbReference>
<dbReference type="AlphaFoldDB" id="A0A956RM44"/>
<proteinExistence type="predicted"/>
<evidence type="ECO:0000313" key="1">
    <source>
        <dbReference type="EMBL" id="MCA9726041.1"/>
    </source>
</evidence>
<comment type="caution">
    <text evidence="1">The sequence shown here is derived from an EMBL/GenBank/DDBJ whole genome shotgun (WGS) entry which is preliminary data.</text>
</comment>
<dbReference type="Proteomes" id="UP000697710">
    <property type="component" value="Unassembled WGS sequence"/>
</dbReference>
<evidence type="ECO:0000313" key="2">
    <source>
        <dbReference type="Proteomes" id="UP000697710"/>
    </source>
</evidence>
<gene>
    <name evidence="1" type="ORF">KC729_00050</name>
</gene>
<accession>A0A956RM44</accession>
<sequence>MMLAADTWTPNLRLVTLATEKVPTGELMESTAYASALRLGLILSGQMAGYIAWTASKEFTPLTLHKVPREVEMQDELTDEWVRFTIGAYIDGVFSTSRPGYSPYASLSPRALERFEIQAANLADAAVHHVRTLIMPVLESAFDAQGKRVKPHELIEREIRSVYSQILDAAPRADVAKILTLARPNPVDKERDKIVRDAQRRARGRRMRVRDKERRDQFLRDHKPFSKWIKQSVEQILAEAKAPPTISPKYAIRWVQTDRTRFMADGVLAATENDPDVIGWRFVAADTTKNHHEACAAMNGKIISKRNAEAKNTWKSPLHHGCNSRWIPVYRWEHERVTPKRQLPSPSLIAPGFGAQYADRAKTRRIEVKPRRVA</sequence>